<keyword evidence="1" id="KW-0472">Membrane</keyword>
<evidence type="ECO:0000313" key="3">
    <source>
        <dbReference type="Proteomes" id="UP001448207"/>
    </source>
</evidence>
<evidence type="ECO:0008006" key="4">
    <source>
        <dbReference type="Google" id="ProtNLM"/>
    </source>
</evidence>
<evidence type="ECO:0000313" key="2">
    <source>
        <dbReference type="EMBL" id="KAL0096630.1"/>
    </source>
</evidence>
<proteinExistence type="predicted"/>
<sequence length="139" mass="16128">MGNQMVNAKKEKTLKLSSDLGCTENRFNFVQPYTLLGFFFGTHTTCHPDLFFSLRFKSKRKSNSVLKHNAFAFMDQNSEYCQGMDTDQIQPYCNYLFVCFLALFSEILLLTLLVFLGINSIFFVFQSVLADETSRLLYY</sequence>
<keyword evidence="3" id="KW-1185">Reference proteome</keyword>
<dbReference type="EMBL" id="JBCLYO010000001">
    <property type="protein sequence ID" value="KAL0096630.1"/>
    <property type="molecule type" value="Genomic_DNA"/>
</dbReference>
<gene>
    <name evidence="2" type="ORF">J3Q64DRAFT_1817072</name>
</gene>
<evidence type="ECO:0000256" key="1">
    <source>
        <dbReference type="SAM" id="Phobius"/>
    </source>
</evidence>
<name>A0ABR3BCQ2_PHYBL</name>
<dbReference type="Proteomes" id="UP001448207">
    <property type="component" value="Unassembled WGS sequence"/>
</dbReference>
<comment type="caution">
    <text evidence="2">The sequence shown here is derived from an EMBL/GenBank/DDBJ whole genome shotgun (WGS) entry which is preliminary data.</text>
</comment>
<keyword evidence="1" id="KW-0812">Transmembrane</keyword>
<keyword evidence="1" id="KW-1133">Transmembrane helix</keyword>
<accession>A0ABR3BCQ2</accession>
<reference evidence="2 3" key="1">
    <citation type="submission" date="2024-04" db="EMBL/GenBank/DDBJ databases">
        <title>Symmetric and asymmetric DNA N6-adenine methylation regulates different biological responses in Mucorales.</title>
        <authorList>
            <consortium name="Lawrence Berkeley National Laboratory"/>
            <person name="Lax C."/>
            <person name="Mondo S.J."/>
            <person name="Osorio-Concepcion M."/>
            <person name="Muszewska A."/>
            <person name="Corrochano-Luque M."/>
            <person name="Gutierrez G."/>
            <person name="Riley R."/>
            <person name="Lipzen A."/>
            <person name="Guo J."/>
            <person name="Hundley H."/>
            <person name="Amirebrahimi M."/>
            <person name="Ng V."/>
            <person name="Lorenzo-Gutierrez D."/>
            <person name="Binder U."/>
            <person name="Yang J."/>
            <person name="Song Y."/>
            <person name="Canovas D."/>
            <person name="Navarro E."/>
            <person name="Freitag M."/>
            <person name="Gabaldon T."/>
            <person name="Grigoriev I.V."/>
            <person name="Corrochano L.M."/>
            <person name="Nicolas F.E."/>
            <person name="Garre V."/>
        </authorList>
    </citation>
    <scope>NUCLEOTIDE SEQUENCE [LARGE SCALE GENOMIC DNA]</scope>
    <source>
        <strain evidence="2 3">L51</strain>
    </source>
</reference>
<feature type="transmembrane region" description="Helical" evidence="1">
    <location>
        <begin position="95"/>
        <end position="125"/>
    </location>
</feature>
<organism evidence="2 3">
    <name type="scientific">Phycomyces blakesleeanus</name>
    <dbReference type="NCBI Taxonomy" id="4837"/>
    <lineage>
        <taxon>Eukaryota</taxon>
        <taxon>Fungi</taxon>
        <taxon>Fungi incertae sedis</taxon>
        <taxon>Mucoromycota</taxon>
        <taxon>Mucoromycotina</taxon>
        <taxon>Mucoromycetes</taxon>
        <taxon>Mucorales</taxon>
        <taxon>Phycomycetaceae</taxon>
        <taxon>Phycomyces</taxon>
    </lineage>
</organism>
<protein>
    <recommendedName>
        <fullName evidence="4">Transmembrane protein</fullName>
    </recommendedName>
</protein>